<dbReference type="Pfam" id="PF18029">
    <property type="entry name" value="Glyoxalase_6"/>
    <property type="match status" value="2"/>
</dbReference>
<feature type="domain" description="Glyoxalase-like" evidence="1">
    <location>
        <begin position="133"/>
        <end position="238"/>
    </location>
</feature>
<accession>A0A5C4VND7</accession>
<sequence length="243" mass="26405">MSPSWITAFLDNAPQHHHESVGFWQEATGYAVSPPRGDHDEFATLLPPDGDAFLKVQRRHAGADRIHLDLHVPDPLAAADAARVAGATIVADRGYVVMASPAGFVFCFVDHPASRRPAATVHGPGSAVRVAQVSIDVPRPAYDRELAFWTAVTGWPQRASSVTEDFRFLVAPQGQPLGLLLQRLGADDTGEVRAHLDWATTDRAAETERHLGLGARVLAQHRYWTVLADPVGRVYCLTDQDPG</sequence>
<dbReference type="InterPro" id="IPR029068">
    <property type="entry name" value="Glyas_Bleomycin-R_OHBP_Dase"/>
</dbReference>
<proteinExistence type="predicted"/>
<organism evidence="2 3">
    <name type="scientific">Nocardioides albidus</name>
    <dbReference type="NCBI Taxonomy" id="1517589"/>
    <lineage>
        <taxon>Bacteria</taxon>
        <taxon>Bacillati</taxon>
        <taxon>Actinomycetota</taxon>
        <taxon>Actinomycetes</taxon>
        <taxon>Propionibacteriales</taxon>
        <taxon>Nocardioidaceae</taxon>
        <taxon>Nocardioides</taxon>
    </lineage>
</organism>
<protein>
    <submittedName>
        <fullName evidence="2">VOC family protein</fullName>
    </submittedName>
</protein>
<gene>
    <name evidence="2" type="ORF">FHP29_15925</name>
</gene>
<dbReference type="PANTHER" id="PTHR35908">
    <property type="entry name" value="HYPOTHETICAL FUSION PROTEIN"/>
    <property type="match status" value="1"/>
</dbReference>
<dbReference type="OrthoDB" id="3286168at2"/>
<dbReference type="Gene3D" id="3.10.180.10">
    <property type="entry name" value="2,3-Dihydroxybiphenyl 1,2-Dioxygenase, domain 1"/>
    <property type="match status" value="2"/>
</dbReference>
<comment type="caution">
    <text evidence="2">The sequence shown here is derived from an EMBL/GenBank/DDBJ whole genome shotgun (WGS) entry which is preliminary data.</text>
</comment>
<reference evidence="2 3" key="1">
    <citation type="journal article" date="2016" name="Int. J. Syst. Evol. Microbiol.">
        <title>Nocardioides albidus sp. nov., an actinobacterium isolated from garden soil.</title>
        <authorList>
            <person name="Singh H."/>
            <person name="Du J."/>
            <person name="Trinh H."/>
            <person name="Won K."/>
            <person name="Yang J.E."/>
            <person name="Yin C."/>
            <person name="Kook M."/>
            <person name="Yi T.H."/>
        </authorList>
    </citation>
    <scope>NUCLEOTIDE SEQUENCE [LARGE SCALE GENOMIC DNA]</scope>
    <source>
        <strain evidence="2 3">CCTCC AB 2015297</strain>
    </source>
</reference>
<dbReference type="EMBL" id="VDMP01000026">
    <property type="protein sequence ID" value="TNM37331.1"/>
    <property type="molecule type" value="Genomic_DNA"/>
</dbReference>
<evidence type="ECO:0000259" key="1">
    <source>
        <dbReference type="Pfam" id="PF18029"/>
    </source>
</evidence>
<dbReference type="SUPFAM" id="SSF54593">
    <property type="entry name" value="Glyoxalase/Bleomycin resistance protein/Dihydroxybiphenyl dioxygenase"/>
    <property type="match status" value="1"/>
</dbReference>
<name>A0A5C4VND7_9ACTN</name>
<evidence type="ECO:0000313" key="2">
    <source>
        <dbReference type="EMBL" id="TNM37331.1"/>
    </source>
</evidence>
<dbReference type="PANTHER" id="PTHR35908:SF1">
    <property type="entry name" value="CONSERVED PROTEIN"/>
    <property type="match status" value="1"/>
</dbReference>
<dbReference type="RefSeq" id="WP_139623872.1">
    <property type="nucleotide sequence ID" value="NZ_VDMP01000026.1"/>
</dbReference>
<evidence type="ECO:0000313" key="3">
    <source>
        <dbReference type="Proteomes" id="UP000313231"/>
    </source>
</evidence>
<dbReference type="InterPro" id="IPR041581">
    <property type="entry name" value="Glyoxalase_6"/>
</dbReference>
<dbReference type="AlphaFoldDB" id="A0A5C4VND7"/>
<dbReference type="Proteomes" id="UP000313231">
    <property type="component" value="Unassembled WGS sequence"/>
</dbReference>
<feature type="domain" description="Glyoxalase-like" evidence="1">
    <location>
        <begin position="14"/>
        <end position="109"/>
    </location>
</feature>
<keyword evidence="3" id="KW-1185">Reference proteome</keyword>